<gene>
    <name evidence="5" type="ORF">LSH36_174g01079</name>
</gene>
<dbReference type="InterPro" id="IPR033891">
    <property type="entry name" value="TTC38"/>
</dbReference>
<accession>A0AAD9JS54</accession>
<reference evidence="5" key="1">
    <citation type="journal article" date="2023" name="Mol. Biol. Evol.">
        <title>Third-Generation Sequencing Reveals the Adaptive Role of the Epigenome in Three Deep-Sea Polychaetes.</title>
        <authorList>
            <person name="Perez M."/>
            <person name="Aroh O."/>
            <person name="Sun Y."/>
            <person name="Lan Y."/>
            <person name="Juniper S.K."/>
            <person name="Young C.R."/>
            <person name="Angers B."/>
            <person name="Qian P.Y."/>
        </authorList>
    </citation>
    <scope>NUCLEOTIDE SEQUENCE</scope>
    <source>
        <strain evidence="5">P08H-3</strain>
    </source>
</reference>
<organism evidence="5 6">
    <name type="scientific">Paralvinella palmiformis</name>
    <dbReference type="NCBI Taxonomy" id="53620"/>
    <lineage>
        <taxon>Eukaryota</taxon>
        <taxon>Metazoa</taxon>
        <taxon>Spiralia</taxon>
        <taxon>Lophotrochozoa</taxon>
        <taxon>Annelida</taxon>
        <taxon>Polychaeta</taxon>
        <taxon>Sedentaria</taxon>
        <taxon>Canalipalpata</taxon>
        <taxon>Terebellida</taxon>
        <taxon>Terebelliformia</taxon>
        <taxon>Alvinellidae</taxon>
        <taxon>Paralvinella</taxon>
    </lineage>
</organism>
<dbReference type="AlphaFoldDB" id="A0AAD9JS54"/>
<dbReference type="PANTHER" id="PTHR16263:SF4">
    <property type="entry name" value="TETRATRICOPEPTIDE REPEAT PROTEIN 38"/>
    <property type="match status" value="1"/>
</dbReference>
<keyword evidence="6" id="KW-1185">Reference proteome</keyword>
<dbReference type="CDD" id="cd05804">
    <property type="entry name" value="StaR_like"/>
    <property type="match status" value="1"/>
</dbReference>
<keyword evidence="3" id="KW-0677">Repeat</keyword>
<keyword evidence="4" id="KW-0802">TPR repeat</keyword>
<evidence type="ECO:0000256" key="4">
    <source>
        <dbReference type="ARBA" id="ARBA00022803"/>
    </source>
</evidence>
<evidence type="ECO:0000256" key="2">
    <source>
        <dbReference type="ARBA" id="ARBA00019992"/>
    </source>
</evidence>
<name>A0AAD9JS54_9ANNE</name>
<dbReference type="PANTHER" id="PTHR16263">
    <property type="entry name" value="TETRATRICOPEPTIDE REPEAT PROTEIN 38"/>
    <property type="match status" value="1"/>
</dbReference>
<proteinExistence type="inferred from homology"/>
<evidence type="ECO:0000256" key="3">
    <source>
        <dbReference type="ARBA" id="ARBA00022737"/>
    </source>
</evidence>
<evidence type="ECO:0000313" key="5">
    <source>
        <dbReference type="EMBL" id="KAK2158221.1"/>
    </source>
</evidence>
<dbReference type="InterPro" id="IPR011990">
    <property type="entry name" value="TPR-like_helical_dom_sf"/>
</dbReference>
<protein>
    <recommendedName>
        <fullName evidence="2">Tetratricopeptide repeat protein 38</fullName>
    </recommendedName>
</protein>
<sequence>MQRRSNWRDLKEWKKLGLLFSTTSDEACKLYDAALSQYAGYYNDTTLEGLGKTLTKLLEADPTAVMGYVISLGLDVISTAKYPNNSPQFKKQLKTLIDLKNNNLTDWEKLHVKATELMADGYFFEACAVWNEILIDYPLDMLSVKFCFDIYIYLGVMQEVRDILARVISHWTPDIPLYSYLLGYYSFALCETNLFHKGELLGKKSLELNPYDAWSTHSLVHIYHMQGKYDDGINLLETTVKNWEANYQEALDIFDSEVYLRTVKARTPFNVADSSSLLKRLEMEGVSVGDRWQGVYEVCHPQILSGNNFAFSDAHFMMSALGAKQKTDARRMMEEIIEFMKEGNSRNHAVKREVGAAICQSLLAYDEGNPAKAVDILYPVRYQIWKIGGSIAQRDVIHLFLIQAAMDSSEPRHHKIARALLTERKGLVETSPLTERMIQKTLLAH</sequence>
<dbReference type="EMBL" id="JAODUP010000174">
    <property type="protein sequence ID" value="KAK2158221.1"/>
    <property type="molecule type" value="Genomic_DNA"/>
</dbReference>
<dbReference type="Gene3D" id="1.25.40.10">
    <property type="entry name" value="Tetratricopeptide repeat domain"/>
    <property type="match status" value="1"/>
</dbReference>
<evidence type="ECO:0000313" key="6">
    <source>
        <dbReference type="Proteomes" id="UP001208570"/>
    </source>
</evidence>
<dbReference type="SUPFAM" id="SSF48452">
    <property type="entry name" value="TPR-like"/>
    <property type="match status" value="1"/>
</dbReference>
<comment type="caution">
    <text evidence="5">The sequence shown here is derived from an EMBL/GenBank/DDBJ whole genome shotgun (WGS) entry which is preliminary data.</text>
</comment>
<dbReference type="Proteomes" id="UP001208570">
    <property type="component" value="Unassembled WGS sequence"/>
</dbReference>
<evidence type="ECO:0000256" key="1">
    <source>
        <dbReference type="ARBA" id="ARBA00005857"/>
    </source>
</evidence>
<comment type="similarity">
    <text evidence="1">Belongs to the TTC38 family.</text>
</comment>